<dbReference type="InterPro" id="IPR002060">
    <property type="entry name" value="Squ/phyt_synthse"/>
</dbReference>
<organism evidence="6">
    <name type="scientific">Melanothamnus japonicus</name>
    <dbReference type="NCBI Taxonomy" id="2608613"/>
    <lineage>
        <taxon>Eukaryota</taxon>
        <taxon>Rhodophyta</taxon>
        <taxon>Florideophyceae</taxon>
        <taxon>Rhodymeniophycidae</taxon>
        <taxon>Ceramiales</taxon>
        <taxon>Rhodomelaceae</taxon>
        <taxon>Polysiphonioideae</taxon>
        <taxon>Melanothamnus</taxon>
    </lineage>
</organism>
<name>A0A2D2AGZ1_9FLOR</name>
<dbReference type="SFLD" id="SFLDG01212">
    <property type="entry name" value="Phytoene_synthase_like"/>
    <property type="match status" value="1"/>
</dbReference>
<dbReference type="AlphaFoldDB" id="A0A2D2AGZ1"/>
<reference evidence="6" key="1">
    <citation type="submission" date="2016-11" db="EMBL/GenBank/DDBJ databases">
        <title>Phylogenetic studies on genes related to carotenoids biosynthesis in algae.</title>
        <authorList>
            <person name="Wang S."/>
            <person name="Zhang L."/>
            <person name="Chi S."/>
            <person name="Wang X."/>
            <person name="Tang X."/>
            <person name="Liu T."/>
        </authorList>
    </citation>
    <scope>NUCLEOTIDE SEQUENCE</scope>
    <source>
        <strain evidence="6">XAXW-2001468</strain>
    </source>
</reference>
<sequence length="504" mass="56924">MNNGILAFSHLSSWTPSLTNQHHSYNIPCRICSNSTSSKLPNTVSAVIDNSINRNKNNSQLPESVHSIHDRLGIGALWHESQAEKERHENQSSPDTSSSLSQTSLSSSTRSPSAKTHNSSLTTSSLTSSLNSTGQPVTDSIPPLDADDDVITITDESEVMPWDTTTSSRHAHNMSLLGRRFHSIRKRQQLVTRSYEECRRITALFSKTFYMGTSLLSSDKRRAVWAIYTWCRRTDDLVDGPRVTQRSAGLRDTLRIWENRLNNIFMGKAQDALDLALVDAISQFPEITPAPFQDMIKGMIMDIEQDRFNTFDDLYLYCYRVAGTVGLMTLPIMGTSQEGRDGLRQAVEPAVALGIGLQLTNILRDVGEDRLRGRIYLPLEDLKRFNYTEQDLFNCVLDARYVNLMKFQVARARRYFRQAERGVHLLSEDSRFPVQASLDMYSQILDVLEANGYDNFNRRAHISRWRKFATLPSSYLRTQESNAFWSTLLTAADSLSAPSNKTSG</sequence>
<dbReference type="SFLD" id="SFLDS00005">
    <property type="entry name" value="Isoprenoid_Synthase_Type_I"/>
    <property type="match status" value="1"/>
</dbReference>
<dbReference type="GO" id="GO:0004311">
    <property type="term" value="F:geranylgeranyl diphosphate synthase activity"/>
    <property type="evidence" value="ECO:0007669"/>
    <property type="project" value="InterPro"/>
</dbReference>
<evidence type="ECO:0000256" key="2">
    <source>
        <dbReference type="ARBA" id="ARBA00012396"/>
    </source>
</evidence>
<dbReference type="Gene3D" id="1.10.600.10">
    <property type="entry name" value="Farnesyl Diphosphate Synthase"/>
    <property type="match status" value="1"/>
</dbReference>
<dbReference type="SUPFAM" id="SSF48576">
    <property type="entry name" value="Terpenoid synthases"/>
    <property type="match status" value="1"/>
</dbReference>
<comment type="catalytic activity">
    <reaction evidence="1">
        <text>2 (2E,6E,10E)-geranylgeranyl diphosphate = 15-cis-phytoene + 2 diphosphate</text>
        <dbReference type="Rhea" id="RHEA:34475"/>
        <dbReference type="ChEBI" id="CHEBI:27787"/>
        <dbReference type="ChEBI" id="CHEBI:33019"/>
        <dbReference type="ChEBI" id="CHEBI:58756"/>
        <dbReference type="EC" id="2.5.1.32"/>
    </reaction>
</comment>
<accession>A0A2D2AGZ1</accession>
<proteinExistence type="evidence at transcript level"/>
<dbReference type="InterPro" id="IPR008949">
    <property type="entry name" value="Isoprenoid_synthase_dom_sf"/>
</dbReference>
<protein>
    <recommendedName>
        <fullName evidence="2">15-cis-phytoene synthase</fullName>
        <ecNumber evidence="2">2.5.1.32</ecNumber>
    </recommendedName>
</protein>
<evidence type="ECO:0000313" key="6">
    <source>
        <dbReference type="EMBL" id="ATQ35986.1"/>
    </source>
</evidence>
<evidence type="ECO:0000256" key="3">
    <source>
        <dbReference type="ARBA" id="ARBA00022679"/>
    </source>
</evidence>
<evidence type="ECO:0000256" key="5">
    <source>
        <dbReference type="SAM" id="MobiDB-lite"/>
    </source>
</evidence>
<keyword evidence="4" id="KW-0125">Carotenoid biosynthesis</keyword>
<dbReference type="InterPro" id="IPR033904">
    <property type="entry name" value="Trans_IPPS_HH"/>
</dbReference>
<dbReference type="GO" id="GO:0016117">
    <property type="term" value="P:carotenoid biosynthetic process"/>
    <property type="evidence" value="ECO:0007669"/>
    <property type="project" value="UniProtKB-KW"/>
</dbReference>
<dbReference type="CDD" id="cd00683">
    <property type="entry name" value="Trans_IPPS_HH"/>
    <property type="match status" value="1"/>
</dbReference>
<dbReference type="EMBL" id="KY114096">
    <property type="protein sequence ID" value="ATQ35986.1"/>
    <property type="molecule type" value="mRNA"/>
</dbReference>
<dbReference type="PANTHER" id="PTHR31480">
    <property type="entry name" value="BIFUNCTIONAL LYCOPENE CYCLASE/PHYTOENE SYNTHASE"/>
    <property type="match status" value="1"/>
</dbReference>
<evidence type="ECO:0000256" key="4">
    <source>
        <dbReference type="ARBA" id="ARBA00022746"/>
    </source>
</evidence>
<dbReference type="GO" id="GO:0051996">
    <property type="term" value="F:squalene synthase [NAD(P)H] activity"/>
    <property type="evidence" value="ECO:0007669"/>
    <property type="project" value="InterPro"/>
</dbReference>
<dbReference type="InterPro" id="IPR044843">
    <property type="entry name" value="Trans_IPPS_bact-type"/>
</dbReference>
<dbReference type="PROSITE" id="PS01045">
    <property type="entry name" value="SQUALEN_PHYTOEN_SYN_2"/>
    <property type="match status" value="1"/>
</dbReference>
<dbReference type="SFLD" id="SFLDG01018">
    <property type="entry name" value="Squalene/Phytoene_Synthase_Lik"/>
    <property type="match status" value="1"/>
</dbReference>
<dbReference type="EC" id="2.5.1.32" evidence="2"/>
<dbReference type="InterPro" id="IPR019845">
    <property type="entry name" value="Squalene/phytoene_synthase_CS"/>
</dbReference>
<feature type="compositionally biased region" description="Low complexity" evidence="5">
    <location>
        <begin position="91"/>
        <end position="133"/>
    </location>
</feature>
<evidence type="ECO:0000256" key="1">
    <source>
        <dbReference type="ARBA" id="ARBA00001805"/>
    </source>
</evidence>
<feature type="region of interest" description="Disordered" evidence="5">
    <location>
        <begin position="82"/>
        <end position="147"/>
    </location>
</feature>
<gene>
    <name evidence="6" type="primary">PSY</name>
</gene>
<dbReference type="Pfam" id="PF00494">
    <property type="entry name" value="SQS_PSY"/>
    <property type="match status" value="1"/>
</dbReference>
<keyword evidence="3" id="KW-0808">Transferase</keyword>